<sequence>MLSWIKPLAVRVVLGLSFAGFATVAQANCTPQETQFAVGSFNLLFGGEITIGQLADRLVRNLSQPCQQSLQAQGSAPAPRPRPPTPQPQPTCIGGVCCLPGGGPCFAR</sequence>
<reference evidence="3 4" key="1">
    <citation type="journal article" date="2019" name="Int. J. Syst. Evol. Microbiol.">
        <title>The Global Catalogue of Microorganisms (GCM) 10K type strain sequencing project: providing services to taxonomists for standard genome sequencing and annotation.</title>
        <authorList>
            <consortium name="The Broad Institute Genomics Platform"/>
            <consortium name="The Broad Institute Genome Sequencing Center for Infectious Disease"/>
            <person name="Wu L."/>
            <person name="Ma J."/>
        </authorList>
    </citation>
    <scope>NUCLEOTIDE SEQUENCE [LARGE SCALE GENOMIC DNA]</scope>
    <source>
        <strain evidence="3 4">JCM 9933</strain>
    </source>
</reference>
<evidence type="ECO:0000313" key="4">
    <source>
        <dbReference type="Proteomes" id="UP001501588"/>
    </source>
</evidence>
<dbReference type="Proteomes" id="UP001501588">
    <property type="component" value="Unassembled WGS sequence"/>
</dbReference>
<organism evidence="3 4">
    <name type="scientific">Craurococcus roseus</name>
    <dbReference type="NCBI Taxonomy" id="77585"/>
    <lineage>
        <taxon>Bacteria</taxon>
        <taxon>Pseudomonadati</taxon>
        <taxon>Pseudomonadota</taxon>
        <taxon>Alphaproteobacteria</taxon>
        <taxon>Acetobacterales</taxon>
        <taxon>Acetobacteraceae</taxon>
        <taxon>Craurococcus</taxon>
    </lineage>
</organism>
<feature type="region of interest" description="Disordered" evidence="1">
    <location>
        <begin position="66"/>
        <end position="92"/>
    </location>
</feature>
<feature type="compositionally biased region" description="Pro residues" evidence="1">
    <location>
        <begin position="78"/>
        <end position="89"/>
    </location>
</feature>
<keyword evidence="2" id="KW-0732">Signal</keyword>
<protein>
    <submittedName>
        <fullName evidence="3">Uncharacterized protein</fullName>
    </submittedName>
</protein>
<name>A0ABN1EYB2_9PROT</name>
<accession>A0ABN1EYB2</accession>
<evidence type="ECO:0000313" key="3">
    <source>
        <dbReference type="EMBL" id="GAA0576832.1"/>
    </source>
</evidence>
<evidence type="ECO:0000256" key="2">
    <source>
        <dbReference type="SAM" id="SignalP"/>
    </source>
</evidence>
<comment type="caution">
    <text evidence="3">The sequence shown here is derived from an EMBL/GenBank/DDBJ whole genome shotgun (WGS) entry which is preliminary data.</text>
</comment>
<evidence type="ECO:0000256" key="1">
    <source>
        <dbReference type="SAM" id="MobiDB-lite"/>
    </source>
</evidence>
<keyword evidence="4" id="KW-1185">Reference proteome</keyword>
<proteinExistence type="predicted"/>
<dbReference type="EMBL" id="BAAAFZ010000014">
    <property type="protein sequence ID" value="GAA0576832.1"/>
    <property type="molecule type" value="Genomic_DNA"/>
</dbReference>
<feature type="signal peptide" evidence="2">
    <location>
        <begin position="1"/>
        <end position="27"/>
    </location>
</feature>
<feature type="chain" id="PRO_5046609490" evidence="2">
    <location>
        <begin position="28"/>
        <end position="108"/>
    </location>
</feature>
<gene>
    <name evidence="3" type="ORF">GCM10009416_14270</name>
</gene>